<dbReference type="InterPro" id="IPR023582">
    <property type="entry name" value="Impact"/>
</dbReference>
<dbReference type="OrthoDB" id="9813771at2"/>
<comment type="caution">
    <text evidence="3">The sequence shown here is derived from an EMBL/GenBank/DDBJ whole genome shotgun (WGS) entry which is preliminary data.</text>
</comment>
<evidence type="ECO:0000313" key="4">
    <source>
        <dbReference type="Proteomes" id="UP000249819"/>
    </source>
</evidence>
<organism evidence="3 4">
    <name type="scientific">Chitinophaga dinghuensis</name>
    <dbReference type="NCBI Taxonomy" id="1539050"/>
    <lineage>
        <taxon>Bacteria</taxon>
        <taxon>Pseudomonadati</taxon>
        <taxon>Bacteroidota</taxon>
        <taxon>Chitinophagia</taxon>
        <taxon>Chitinophagales</taxon>
        <taxon>Chitinophagaceae</taxon>
        <taxon>Chitinophaga</taxon>
    </lineage>
</organism>
<dbReference type="AlphaFoldDB" id="A0A327WEM1"/>
<reference evidence="3 4" key="1">
    <citation type="submission" date="2018-06" db="EMBL/GenBank/DDBJ databases">
        <title>Genomic Encyclopedia of Archaeal and Bacterial Type Strains, Phase II (KMG-II): from individual species to whole genera.</title>
        <authorList>
            <person name="Goeker M."/>
        </authorList>
    </citation>
    <scope>NUCLEOTIDE SEQUENCE [LARGE SCALE GENOMIC DNA]</scope>
    <source>
        <strain evidence="3 4">DSM 29821</strain>
    </source>
</reference>
<dbReference type="PANTHER" id="PTHR16301:SF20">
    <property type="entry name" value="IMPACT FAMILY MEMBER YIGZ"/>
    <property type="match status" value="1"/>
</dbReference>
<evidence type="ECO:0000313" key="3">
    <source>
        <dbReference type="EMBL" id="RAJ87856.1"/>
    </source>
</evidence>
<dbReference type="EMBL" id="QLMA01000001">
    <property type="protein sequence ID" value="RAJ87856.1"/>
    <property type="molecule type" value="Genomic_DNA"/>
</dbReference>
<dbReference type="GO" id="GO:0005737">
    <property type="term" value="C:cytoplasm"/>
    <property type="evidence" value="ECO:0007669"/>
    <property type="project" value="TreeGrafter"/>
</dbReference>
<dbReference type="Gene3D" id="3.30.230.30">
    <property type="entry name" value="Impact, N-terminal domain"/>
    <property type="match status" value="1"/>
</dbReference>
<dbReference type="PANTHER" id="PTHR16301">
    <property type="entry name" value="IMPACT-RELATED"/>
    <property type="match status" value="1"/>
</dbReference>
<accession>A0A327WEM1</accession>
<dbReference type="RefSeq" id="WP_111590526.1">
    <property type="nucleotide sequence ID" value="NZ_QLMA01000001.1"/>
</dbReference>
<dbReference type="GO" id="GO:0006446">
    <property type="term" value="P:regulation of translational initiation"/>
    <property type="evidence" value="ECO:0007669"/>
    <property type="project" value="TreeGrafter"/>
</dbReference>
<evidence type="ECO:0000256" key="1">
    <source>
        <dbReference type="ARBA" id="ARBA00007665"/>
    </source>
</evidence>
<protein>
    <submittedName>
        <fullName evidence="3">Putative YigZ family protein</fullName>
    </submittedName>
</protein>
<name>A0A327WEM1_9BACT</name>
<sequence length="198" mass="22175">MEVYFTIDKNAVAEFKDRGSKFLAYAYPVKSAEDVKTCLLEIKKEHPKATHHCYAYRLGTDGLQYRANDDGEPSGSAGKPILGQIDSKQLTDVLVVVVRYFGGTLLGVPGLINAYKLSTAMVLQLVPVIQKNVEKRYHLSFDYTIMNDVMMVVKQHNVTVLAQEMQLFCSMDIGIPKSQEELCLLKLQDIRGLEVKAV</sequence>
<dbReference type="Pfam" id="PF01205">
    <property type="entry name" value="Impact_N"/>
    <property type="match status" value="1"/>
</dbReference>
<dbReference type="SUPFAM" id="SSF54211">
    <property type="entry name" value="Ribosomal protein S5 domain 2-like"/>
    <property type="match status" value="1"/>
</dbReference>
<gene>
    <name evidence="3" type="ORF">CLV59_101617</name>
</gene>
<dbReference type="InterPro" id="IPR020568">
    <property type="entry name" value="Ribosomal_Su5_D2-typ_SF"/>
</dbReference>
<dbReference type="InterPro" id="IPR001498">
    <property type="entry name" value="Impact_N"/>
</dbReference>
<dbReference type="Proteomes" id="UP000249819">
    <property type="component" value="Unassembled WGS sequence"/>
</dbReference>
<evidence type="ECO:0000259" key="2">
    <source>
        <dbReference type="Pfam" id="PF01205"/>
    </source>
</evidence>
<dbReference type="PROSITE" id="PS00910">
    <property type="entry name" value="UPF0029"/>
    <property type="match status" value="1"/>
</dbReference>
<proteinExistence type="inferred from homology"/>
<feature type="domain" description="Impact N-terminal" evidence="2">
    <location>
        <begin position="18"/>
        <end position="122"/>
    </location>
</feature>
<keyword evidence="4" id="KW-1185">Reference proteome</keyword>
<dbReference type="InterPro" id="IPR036956">
    <property type="entry name" value="Impact_N_sf"/>
</dbReference>
<comment type="similarity">
    <text evidence="1">Belongs to the IMPACT family.</text>
</comment>
<dbReference type="InterPro" id="IPR020569">
    <property type="entry name" value="UPF0029_Impact_CS"/>
</dbReference>